<dbReference type="PANTHER" id="PTHR44137">
    <property type="entry name" value="BNAC03G44070D PROTEIN"/>
    <property type="match status" value="1"/>
</dbReference>
<dbReference type="Gene3D" id="1.10.287.110">
    <property type="entry name" value="DnaJ domain"/>
    <property type="match status" value="1"/>
</dbReference>
<feature type="region of interest" description="Disordered" evidence="1">
    <location>
        <begin position="163"/>
        <end position="227"/>
    </location>
</feature>
<evidence type="ECO:0000256" key="1">
    <source>
        <dbReference type="SAM" id="MobiDB-lite"/>
    </source>
</evidence>
<dbReference type="InterPro" id="IPR001623">
    <property type="entry name" value="DnaJ_domain"/>
</dbReference>
<accession>A0AAD7Q231</accession>
<dbReference type="Pfam" id="PF00226">
    <property type="entry name" value="DnaJ"/>
    <property type="match status" value="1"/>
</dbReference>
<dbReference type="SMART" id="SM00271">
    <property type="entry name" value="DnaJ"/>
    <property type="match status" value="1"/>
</dbReference>
<gene>
    <name evidence="3" type="ORF">O6P43_011178</name>
</gene>
<feature type="domain" description="J" evidence="2">
    <location>
        <begin position="64"/>
        <end position="128"/>
    </location>
</feature>
<dbReference type="PRINTS" id="PR00625">
    <property type="entry name" value="JDOMAIN"/>
</dbReference>
<dbReference type="PROSITE" id="PS50076">
    <property type="entry name" value="DNAJ_2"/>
    <property type="match status" value="1"/>
</dbReference>
<sequence>MACNSVETWSKVEKLMQEKDFANALVKAKDMQNLFPNVKYISHVLAVCEVQIAAKNKINTSEMDWYGILRTEKSADKEVIKKQFKKLALLLHPDKNKFPGAVEAFRLIGEANKILIDPKQRAIYDRNYKRSERILETIWTKLQKKWLQGNDVVEMSISGATKVGESHTSESVSRKRMWESTVDAEGRKNGSTSKNSGNSSSGVNADHLRTYSRKKVKLSYKKLHSGS</sequence>
<organism evidence="3 4">
    <name type="scientific">Quillaja saponaria</name>
    <name type="common">Soap bark tree</name>
    <dbReference type="NCBI Taxonomy" id="32244"/>
    <lineage>
        <taxon>Eukaryota</taxon>
        <taxon>Viridiplantae</taxon>
        <taxon>Streptophyta</taxon>
        <taxon>Embryophyta</taxon>
        <taxon>Tracheophyta</taxon>
        <taxon>Spermatophyta</taxon>
        <taxon>Magnoliopsida</taxon>
        <taxon>eudicotyledons</taxon>
        <taxon>Gunneridae</taxon>
        <taxon>Pentapetalae</taxon>
        <taxon>rosids</taxon>
        <taxon>fabids</taxon>
        <taxon>Fabales</taxon>
        <taxon>Quillajaceae</taxon>
        <taxon>Quillaja</taxon>
    </lineage>
</organism>
<dbReference type="EMBL" id="JARAOO010000004">
    <property type="protein sequence ID" value="KAJ7973442.1"/>
    <property type="molecule type" value="Genomic_DNA"/>
</dbReference>
<comment type="caution">
    <text evidence="3">The sequence shown here is derived from an EMBL/GenBank/DDBJ whole genome shotgun (WGS) entry which is preliminary data.</text>
</comment>
<reference evidence="3" key="1">
    <citation type="journal article" date="2023" name="Science">
        <title>Elucidation of the pathway for biosynthesis of saponin adjuvants from the soapbark tree.</title>
        <authorList>
            <person name="Reed J."/>
            <person name="Orme A."/>
            <person name="El-Demerdash A."/>
            <person name="Owen C."/>
            <person name="Martin L.B.B."/>
            <person name="Misra R.C."/>
            <person name="Kikuchi S."/>
            <person name="Rejzek M."/>
            <person name="Martin A.C."/>
            <person name="Harkess A."/>
            <person name="Leebens-Mack J."/>
            <person name="Louveau T."/>
            <person name="Stephenson M.J."/>
            <person name="Osbourn A."/>
        </authorList>
    </citation>
    <scope>NUCLEOTIDE SEQUENCE</scope>
    <source>
        <strain evidence="3">S10</strain>
    </source>
</reference>
<feature type="compositionally biased region" description="Basic and acidic residues" evidence="1">
    <location>
        <begin position="164"/>
        <end position="188"/>
    </location>
</feature>
<evidence type="ECO:0000259" key="2">
    <source>
        <dbReference type="PROSITE" id="PS50076"/>
    </source>
</evidence>
<protein>
    <submittedName>
        <fullName evidence="3">DnaJ domain containing protein</fullName>
    </submittedName>
</protein>
<feature type="compositionally biased region" description="Basic residues" evidence="1">
    <location>
        <begin position="210"/>
        <end position="227"/>
    </location>
</feature>
<dbReference type="Proteomes" id="UP001163823">
    <property type="component" value="Chromosome 4"/>
</dbReference>
<proteinExistence type="predicted"/>
<dbReference type="AlphaFoldDB" id="A0AAD7Q231"/>
<evidence type="ECO:0000313" key="3">
    <source>
        <dbReference type="EMBL" id="KAJ7973442.1"/>
    </source>
</evidence>
<keyword evidence="4" id="KW-1185">Reference proteome</keyword>
<dbReference type="CDD" id="cd06257">
    <property type="entry name" value="DnaJ"/>
    <property type="match status" value="1"/>
</dbReference>
<dbReference type="SUPFAM" id="SSF46565">
    <property type="entry name" value="Chaperone J-domain"/>
    <property type="match status" value="1"/>
</dbReference>
<feature type="compositionally biased region" description="Low complexity" evidence="1">
    <location>
        <begin position="189"/>
        <end position="202"/>
    </location>
</feature>
<dbReference type="InterPro" id="IPR036869">
    <property type="entry name" value="J_dom_sf"/>
</dbReference>
<evidence type="ECO:0000313" key="4">
    <source>
        <dbReference type="Proteomes" id="UP001163823"/>
    </source>
</evidence>
<dbReference type="PANTHER" id="PTHR44137:SF57">
    <property type="entry name" value="CHAPERONE DNAJ-DOMAIN PROTEIN"/>
    <property type="match status" value="1"/>
</dbReference>
<name>A0AAD7Q231_QUISA</name>
<dbReference type="KEGG" id="qsa:O6P43_011178"/>